<protein>
    <submittedName>
        <fullName evidence="2">P1 family peptidase</fullName>
    </submittedName>
</protein>
<name>A0ABU6JNJ9_9GAMM</name>
<dbReference type="PANTHER" id="PTHR36512:SF3">
    <property type="entry name" value="BLR5678 PROTEIN"/>
    <property type="match status" value="1"/>
</dbReference>
<evidence type="ECO:0000313" key="3">
    <source>
        <dbReference type="Proteomes" id="UP001309705"/>
    </source>
</evidence>
<dbReference type="CDD" id="cd02253">
    <property type="entry name" value="DmpA"/>
    <property type="match status" value="1"/>
</dbReference>
<dbReference type="InterPro" id="IPR005321">
    <property type="entry name" value="Peptidase_S58_DmpA"/>
</dbReference>
<reference evidence="2 3" key="1">
    <citation type="journal article" date="2017" name="Int. J. Syst. Evol. Microbiol.">
        <title>Brenneria populi subsp. brevivirga subsp. nov. isolated from symptomatic bark of Populus x euramericana canker, and description of Brenneria populi subsp. populi subsp. nov.</title>
        <authorList>
            <person name="Zheng M.H."/>
            <person name="Piao C.G."/>
            <person name="Xue H."/>
            <person name="Guo M.W."/>
            <person name="Li Y."/>
        </authorList>
    </citation>
    <scope>NUCLEOTIDE SEQUENCE [LARGE SCALE GENOMIC DNA]</scope>
    <source>
        <strain evidence="2 3">D9-5</strain>
    </source>
</reference>
<gene>
    <name evidence="2" type="ORF">VSX58_05355</name>
</gene>
<dbReference type="RefSeq" id="WP_327617200.1">
    <property type="nucleotide sequence ID" value="NZ_JAYWTM010000004.1"/>
</dbReference>
<dbReference type="Proteomes" id="UP001309705">
    <property type="component" value="Unassembled WGS sequence"/>
</dbReference>
<accession>A0ABU6JNJ9</accession>
<dbReference type="EMBL" id="JAYWTM010000004">
    <property type="protein sequence ID" value="MEC5342041.1"/>
    <property type="molecule type" value="Genomic_DNA"/>
</dbReference>
<organism evidence="2 3">
    <name type="scientific">Brenneria populi</name>
    <dbReference type="NCBI Taxonomy" id="1505588"/>
    <lineage>
        <taxon>Bacteria</taxon>
        <taxon>Pseudomonadati</taxon>
        <taxon>Pseudomonadota</taxon>
        <taxon>Gammaproteobacteria</taxon>
        <taxon>Enterobacterales</taxon>
        <taxon>Pectobacteriaceae</taxon>
        <taxon>Brenneria</taxon>
    </lineage>
</organism>
<dbReference type="Pfam" id="PF03576">
    <property type="entry name" value="Peptidase_S58"/>
    <property type="match status" value="1"/>
</dbReference>
<evidence type="ECO:0000313" key="2">
    <source>
        <dbReference type="EMBL" id="MEC5342041.1"/>
    </source>
</evidence>
<dbReference type="PANTHER" id="PTHR36512">
    <property type="entry name" value="D-AMINOPEPTIDASE"/>
    <property type="match status" value="1"/>
</dbReference>
<dbReference type="InterPro" id="IPR016117">
    <property type="entry name" value="ArgJ-like_dom_sf"/>
</dbReference>
<dbReference type="SUPFAM" id="SSF56266">
    <property type="entry name" value="DmpA/ArgJ-like"/>
    <property type="match status" value="1"/>
</dbReference>
<comment type="caution">
    <text evidence="2">The sequence shown here is derived from an EMBL/GenBank/DDBJ whole genome shotgun (WGS) entry which is preliminary data.</text>
</comment>
<proteinExistence type="inferred from homology"/>
<dbReference type="Gene3D" id="3.60.70.12">
    <property type="entry name" value="L-amino peptidase D-ALA esterase/amidase"/>
    <property type="match status" value="1"/>
</dbReference>
<keyword evidence="3" id="KW-1185">Reference proteome</keyword>
<sequence>MMAKLRARQLGLRFPGATGKYNAITDVDGVLVGYRTLDGVSRDGKRIKTGVTAILPRGYQAKPQPVWAGYDALNGNGEMTGVHWIKDGGYFVGPVCLTNTHSVGAVHQAAVEWMLTQYRATWEAHHIWAMPVVAETYDGVINDINGLHVTREDALCALNSARSGTPPEGNVGGGNGMICYGFKGGTGTASRRFAIEDRQYSLGSLVQANYGQRDWLELFGVPVGTLIAPPPPSALLRERGSIIVVLATDAPLMPHQLQRLARRAALGIARSGSPGGNNSGDIFLAFSTANAGELPQIAAAHRSFQYLNDECFDAIYQSAVDCTHEAVINALLAAEDAPMQKPVGICKAIDPQALYEVVKRMNPSAIVS</sequence>
<evidence type="ECO:0000256" key="1">
    <source>
        <dbReference type="ARBA" id="ARBA00007068"/>
    </source>
</evidence>
<comment type="similarity">
    <text evidence="1">Belongs to the peptidase S58 family.</text>
</comment>